<proteinExistence type="predicted"/>
<evidence type="ECO:0000313" key="2">
    <source>
        <dbReference type="Proteomes" id="UP000255417"/>
    </source>
</evidence>
<dbReference type="RefSeq" id="WP_115315651.1">
    <property type="nucleotide sequence ID" value="NZ_LWIF01000001.1"/>
</dbReference>
<accession>A0A379CA68</accession>
<protein>
    <recommendedName>
        <fullName evidence="3">Lipoprotein</fullName>
    </recommendedName>
</protein>
<gene>
    <name evidence="1" type="ORF">NCTC12872_01136</name>
</gene>
<dbReference type="OrthoDB" id="8613782at2"/>
<dbReference type="PROSITE" id="PS51257">
    <property type="entry name" value="PROKAR_LIPOPROTEIN"/>
    <property type="match status" value="1"/>
</dbReference>
<dbReference type="Proteomes" id="UP000255417">
    <property type="component" value="Unassembled WGS sequence"/>
</dbReference>
<organism evidence="1 2">
    <name type="scientific">Phocoenobacter uteri</name>
    <dbReference type="NCBI Taxonomy" id="146806"/>
    <lineage>
        <taxon>Bacteria</taxon>
        <taxon>Pseudomonadati</taxon>
        <taxon>Pseudomonadota</taxon>
        <taxon>Gammaproteobacteria</taxon>
        <taxon>Pasteurellales</taxon>
        <taxon>Pasteurellaceae</taxon>
        <taxon>Phocoenobacter</taxon>
    </lineage>
</organism>
<reference evidence="1 2" key="1">
    <citation type="submission" date="2018-06" db="EMBL/GenBank/DDBJ databases">
        <authorList>
            <consortium name="Pathogen Informatics"/>
            <person name="Doyle S."/>
        </authorList>
    </citation>
    <scope>NUCLEOTIDE SEQUENCE [LARGE SCALE GENOMIC DNA]</scope>
    <source>
        <strain evidence="1 2">NCTC12872</strain>
    </source>
</reference>
<dbReference type="AlphaFoldDB" id="A0A379CA68"/>
<sequence>MKRYLLLNILLNILLLQGCSAVKFWNGYYSVQSAHREAEKKRKIYYDKEAPEQKELRKKNRLICRELANKIENRIPEKGFPNGVWNERLFVHCMKERGTPEF</sequence>
<evidence type="ECO:0000313" key="1">
    <source>
        <dbReference type="EMBL" id="SUB59161.1"/>
    </source>
</evidence>
<name>A0A379CA68_9PAST</name>
<keyword evidence="2" id="KW-1185">Reference proteome</keyword>
<dbReference type="EMBL" id="UGTA01000001">
    <property type="protein sequence ID" value="SUB59161.1"/>
    <property type="molecule type" value="Genomic_DNA"/>
</dbReference>
<evidence type="ECO:0008006" key="3">
    <source>
        <dbReference type="Google" id="ProtNLM"/>
    </source>
</evidence>